<keyword evidence="1" id="KW-0472">Membrane</keyword>
<gene>
    <name evidence="2" type="ORF">Q2T77_06190</name>
</gene>
<name>A0ABT8RZJ8_9BURK</name>
<keyword evidence="1" id="KW-0812">Transmembrane</keyword>
<protein>
    <submittedName>
        <fullName evidence="2">Uncharacterized protein</fullName>
    </submittedName>
</protein>
<feature type="transmembrane region" description="Helical" evidence="1">
    <location>
        <begin position="91"/>
        <end position="107"/>
    </location>
</feature>
<feature type="transmembrane region" description="Helical" evidence="1">
    <location>
        <begin position="187"/>
        <end position="210"/>
    </location>
</feature>
<dbReference type="Proteomes" id="UP001169027">
    <property type="component" value="Unassembled WGS sequence"/>
</dbReference>
<keyword evidence="3" id="KW-1185">Reference proteome</keyword>
<keyword evidence="1" id="KW-1133">Transmembrane helix</keyword>
<evidence type="ECO:0000313" key="2">
    <source>
        <dbReference type="EMBL" id="MDO1531870.1"/>
    </source>
</evidence>
<dbReference type="EMBL" id="JAUKVY010000003">
    <property type="protein sequence ID" value="MDO1531870.1"/>
    <property type="molecule type" value="Genomic_DNA"/>
</dbReference>
<dbReference type="RefSeq" id="WP_301805473.1">
    <property type="nucleotide sequence ID" value="NZ_JAUJZH010000003.1"/>
</dbReference>
<feature type="transmembrane region" description="Helical" evidence="1">
    <location>
        <begin position="240"/>
        <end position="262"/>
    </location>
</feature>
<sequence length="287" mass="29697">MDFHHPLFESLALPLVLSFAATGLLRAVLGAVHGRRWASAGVAPAILVASAWVLGWQMWPGELTEELPWIYASAALLGVGLEGMRAMKRTTWLACCVLWALVLVGLSDQPAVLQVATWAVGAAAIAAVLGAPLEQADAPASLLIAGIGLSAVAFISGSPLLFELGLAIAAAIAGCALWLWPKVRIGFGASGAVVCVIAWLTLAQGLALLTPVQPEVLLLLACALTSGPTVQWLRRGRRPALDAVIVAGLAALWVVGAVALALHGQAQAARQTQDTPHSTPPRLADKP</sequence>
<evidence type="ECO:0000256" key="1">
    <source>
        <dbReference type="SAM" id="Phobius"/>
    </source>
</evidence>
<evidence type="ECO:0000313" key="3">
    <source>
        <dbReference type="Proteomes" id="UP001169027"/>
    </source>
</evidence>
<feature type="transmembrane region" description="Helical" evidence="1">
    <location>
        <begin position="67"/>
        <end position="84"/>
    </location>
</feature>
<organism evidence="2 3">
    <name type="scientific">Variovorax ginsengisoli</name>
    <dbReference type="NCBI Taxonomy" id="363844"/>
    <lineage>
        <taxon>Bacteria</taxon>
        <taxon>Pseudomonadati</taxon>
        <taxon>Pseudomonadota</taxon>
        <taxon>Betaproteobacteria</taxon>
        <taxon>Burkholderiales</taxon>
        <taxon>Comamonadaceae</taxon>
        <taxon>Variovorax</taxon>
    </lineage>
</organism>
<feature type="transmembrane region" description="Helical" evidence="1">
    <location>
        <begin position="138"/>
        <end position="155"/>
    </location>
</feature>
<feature type="transmembrane region" description="Helical" evidence="1">
    <location>
        <begin position="6"/>
        <end position="25"/>
    </location>
</feature>
<reference evidence="2" key="1">
    <citation type="submission" date="2023-06" db="EMBL/GenBank/DDBJ databases">
        <authorList>
            <person name="Jiang Y."/>
            <person name="Liu Q."/>
        </authorList>
    </citation>
    <scope>NUCLEOTIDE SEQUENCE</scope>
    <source>
        <strain evidence="2">CGMCC 1.12090</strain>
    </source>
</reference>
<feature type="transmembrane region" description="Helical" evidence="1">
    <location>
        <begin position="113"/>
        <end position="131"/>
    </location>
</feature>
<accession>A0ABT8RZJ8</accession>
<feature type="transmembrane region" description="Helical" evidence="1">
    <location>
        <begin position="37"/>
        <end position="55"/>
    </location>
</feature>
<proteinExistence type="predicted"/>
<comment type="caution">
    <text evidence="2">The sequence shown here is derived from an EMBL/GenBank/DDBJ whole genome shotgun (WGS) entry which is preliminary data.</text>
</comment>
<feature type="transmembrane region" description="Helical" evidence="1">
    <location>
        <begin position="161"/>
        <end position="180"/>
    </location>
</feature>